<feature type="transmembrane region" description="Helical" evidence="7">
    <location>
        <begin position="392"/>
        <end position="410"/>
    </location>
</feature>
<dbReference type="EMBL" id="WUEK01000001">
    <property type="protein sequence ID" value="MXG88019.1"/>
    <property type="molecule type" value="Genomic_DNA"/>
</dbReference>
<dbReference type="PROSITE" id="PS50885">
    <property type="entry name" value="HAMP"/>
    <property type="match status" value="1"/>
</dbReference>
<dbReference type="GO" id="GO:0006935">
    <property type="term" value="P:chemotaxis"/>
    <property type="evidence" value="ECO:0007669"/>
    <property type="project" value="InterPro"/>
</dbReference>
<evidence type="ECO:0000256" key="4">
    <source>
        <dbReference type="ARBA" id="ARBA00029447"/>
    </source>
</evidence>
<dbReference type="GO" id="GO:0007165">
    <property type="term" value="P:signal transduction"/>
    <property type="evidence" value="ECO:0007669"/>
    <property type="project" value="UniProtKB-KW"/>
</dbReference>
<feature type="transmembrane region" description="Helical" evidence="7">
    <location>
        <begin position="83"/>
        <end position="104"/>
    </location>
</feature>
<dbReference type="InterPro" id="IPR004090">
    <property type="entry name" value="Chemotax_Me-accpt_rcpt"/>
</dbReference>
<dbReference type="CDD" id="cd06225">
    <property type="entry name" value="HAMP"/>
    <property type="match status" value="1"/>
</dbReference>
<dbReference type="GO" id="GO:0016020">
    <property type="term" value="C:membrane"/>
    <property type="evidence" value="ECO:0007669"/>
    <property type="project" value="InterPro"/>
</dbReference>
<keyword evidence="2 7" id="KW-1133">Transmembrane helix</keyword>
<dbReference type="PANTHER" id="PTHR32089">
    <property type="entry name" value="METHYL-ACCEPTING CHEMOTAXIS PROTEIN MCPB"/>
    <property type="match status" value="1"/>
</dbReference>
<evidence type="ECO:0000259" key="9">
    <source>
        <dbReference type="PROSITE" id="PS50885"/>
    </source>
</evidence>
<name>A0A6L7EVI2_9ACTN</name>
<protein>
    <submittedName>
        <fullName evidence="10">HAMP domain-containing protein</fullName>
    </submittedName>
</protein>
<dbReference type="InterPro" id="IPR004089">
    <property type="entry name" value="MCPsignal_dom"/>
</dbReference>
<accession>A0A6L7EVI2</accession>
<dbReference type="GO" id="GO:0004888">
    <property type="term" value="F:transmembrane signaling receptor activity"/>
    <property type="evidence" value="ECO:0007669"/>
    <property type="project" value="InterPro"/>
</dbReference>
<dbReference type="SMART" id="SM00304">
    <property type="entry name" value="HAMP"/>
    <property type="match status" value="1"/>
</dbReference>
<dbReference type="CDD" id="cd12913">
    <property type="entry name" value="PDC1_MCP_like"/>
    <property type="match status" value="1"/>
</dbReference>
<evidence type="ECO:0000256" key="1">
    <source>
        <dbReference type="ARBA" id="ARBA00022692"/>
    </source>
</evidence>
<sequence length="728" mass="76147">MVPQTTPAPQTSARPARPPSSVSSLPTATVWRDLSVPVPPPPGRSRPHPNPSSPPRSGRWADRHVPSGASRTGRDVHSIKGRLVASVMAMVVVTTTALVAVVALRSAALGERQAEDYTDALAGEYAATVREDLTGALDTVTVLASSLATMRREGDTSRTVMSQMVRDTLAAHPDYFGMCTAWEPNALDGRDAEFVDDPRSDASGRFIPYWYRDGSDIAYAPLVDYDDPEVSTWYFDPKDTLQPSVTEPYAYEVDGQDVMMTTATAPIVVDGSFVGVVTVDLTLTGLTTALAAIKPYGAGYASLMTDQGTVVTHPEADRLSQAADGPIGTMAAQVSGDAEATHDVVDDPFLDASALTVVAPVQLTDDQTWSLVVAAPESAVTAAVRSLTRTTILLGVLAVLVCGLLTWLIGSRLSRPVRELRDSLRDVADGDGDLTRRVDESRRDELGELGAAFNRFVDTVAGTVAQISAEAETLHRSAGDLDATSRRLSETIGSSAERTGVAASRSEEASGEVTGIASAAEELGSSIGEIARSTTEAARIAHEAAEASRSTRTVFEALSSSSAEISAIVATISSIAHQTNLLALNATIEAARAGEAGRGFAVVSGEVKELSVQTAKATEDIAQRIERLQADVERASGSVATIGSVVASLDEIQSSVAATVETQSSTSGEIADGVTRAASATRGIAETIVEVASAAEGMRTTADQADLSAREVAATAERLHALVGRFKV</sequence>
<evidence type="ECO:0000256" key="3">
    <source>
        <dbReference type="ARBA" id="ARBA00023224"/>
    </source>
</evidence>
<dbReference type="InterPro" id="IPR003660">
    <property type="entry name" value="HAMP_dom"/>
</dbReference>
<feature type="domain" description="Methyl-accepting transducer" evidence="8">
    <location>
        <begin position="477"/>
        <end position="699"/>
    </location>
</feature>
<keyword evidence="7" id="KW-0472">Membrane</keyword>
<evidence type="ECO:0000313" key="11">
    <source>
        <dbReference type="Proteomes" id="UP000473325"/>
    </source>
</evidence>
<comment type="similarity">
    <text evidence="4">Belongs to the methyl-accepting chemotaxis (MCP) protein family.</text>
</comment>
<dbReference type="PROSITE" id="PS50111">
    <property type="entry name" value="CHEMOTAXIS_TRANSDUC_2"/>
    <property type="match status" value="1"/>
</dbReference>
<dbReference type="Proteomes" id="UP000473325">
    <property type="component" value="Unassembled WGS sequence"/>
</dbReference>
<evidence type="ECO:0000313" key="10">
    <source>
        <dbReference type="EMBL" id="MXG88019.1"/>
    </source>
</evidence>
<evidence type="ECO:0000256" key="6">
    <source>
        <dbReference type="SAM" id="MobiDB-lite"/>
    </source>
</evidence>
<feature type="domain" description="HAMP" evidence="9">
    <location>
        <begin position="411"/>
        <end position="465"/>
    </location>
</feature>
<evidence type="ECO:0000256" key="7">
    <source>
        <dbReference type="SAM" id="Phobius"/>
    </source>
</evidence>
<dbReference type="Pfam" id="PF00015">
    <property type="entry name" value="MCPsignal"/>
    <property type="match status" value="1"/>
</dbReference>
<dbReference type="SUPFAM" id="SSF58104">
    <property type="entry name" value="Methyl-accepting chemotaxis protein (MCP) signaling domain"/>
    <property type="match status" value="1"/>
</dbReference>
<dbReference type="SMART" id="SM00283">
    <property type="entry name" value="MA"/>
    <property type="match status" value="1"/>
</dbReference>
<evidence type="ECO:0000259" key="8">
    <source>
        <dbReference type="PROSITE" id="PS50111"/>
    </source>
</evidence>
<dbReference type="Gene3D" id="1.10.287.950">
    <property type="entry name" value="Methyl-accepting chemotaxis protein"/>
    <property type="match status" value="1"/>
</dbReference>
<reference evidence="10 11" key="1">
    <citation type="submission" date="2019-12" db="EMBL/GenBank/DDBJ databases">
        <authorList>
            <person name="Kun Z."/>
        </authorList>
    </citation>
    <scope>NUCLEOTIDE SEQUENCE [LARGE SCALE GENOMIC DNA]</scope>
    <source>
        <strain evidence="10 11">YIM 123512</strain>
    </source>
</reference>
<dbReference type="Gene3D" id="3.30.450.20">
    <property type="entry name" value="PAS domain"/>
    <property type="match status" value="2"/>
</dbReference>
<dbReference type="AlphaFoldDB" id="A0A6L7EVI2"/>
<feature type="region of interest" description="Disordered" evidence="6">
    <location>
        <begin position="1"/>
        <end position="75"/>
    </location>
</feature>
<keyword evidence="3 5" id="KW-0807">Transducer</keyword>
<gene>
    <name evidence="10" type="ORF">GRQ65_00465</name>
</gene>
<feature type="region of interest" description="Disordered" evidence="6">
    <location>
        <begin position="485"/>
        <end position="513"/>
    </location>
</feature>
<evidence type="ECO:0000256" key="2">
    <source>
        <dbReference type="ARBA" id="ARBA00022989"/>
    </source>
</evidence>
<dbReference type="Pfam" id="PF00672">
    <property type="entry name" value="HAMP"/>
    <property type="match status" value="1"/>
</dbReference>
<feature type="compositionally biased region" description="Pro residues" evidence="6">
    <location>
        <begin position="37"/>
        <end position="54"/>
    </location>
</feature>
<keyword evidence="11" id="KW-1185">Reference proteome</keyword>
<proteinExistence type="inferred from homology"/>
<keyword evidence="1 7" id="KW-0812">Transmembrane</keyword>
<evidence type="ECO:0000256" key="5">
    <source>
        <dbReference type="PROSITE-ProRule" id="PRU00284"/>
    </source>
</evidence>
<comment type="caution">
    <text evidence="10">The sequence shown here is derived from an EMBL/GenBank/DDBJ whole genome shotgun (WGS) entry which is preliminary data.</text>
</comment>
<organism evidence="10 11">
    <name type="scientific">Nocardioides flavescens</name>
    <dbReference type="NCBI Taxonomy" id="2691959"/>
    <lineage>
        <taxon>Bacteria</taxon>
        <taxon>Bacillati</taxon>
        <taxon>Actinomycetota</taxon>
        <taxon>Actinomycetes</taxon>
        <taxon>Propionibacteriales</taxon>
        <taxon>Nocardioidaceae</taxon>
        <taxon>Nocardioides</taxon>
    </lineage>
</organism>
<dbReference type="Pfam" id="PF22673">
    <property type="entry name" value="MCP-like_PDC_1"/>
    <property type="match status" value="1"/>
</dbReference>
<dbReference type="PANTHER" id="PTHR32089:SF112">
    <property type="entry name" value="LYSOZYME-LIKE PROTEIN-RELATED"/>
    <property type="match status" value="1"/>
</dbReference>
<feature type="compositionally biased region" description="Low complexity" evidence="6">
    <location>
        <begin position="1"/>
        <end position="24"/>
    </location>
</feature>
<dbReference type="PRINTS" id="PR00260">
    <property type="entry name" value="CHEMTRNSDUCR"/>
</dbReference>